<sequence>MGNNRNVVVITGMHRSGTSLTTSLLQSAGIFVGDRLLGDNLSNPRGHFEDLDFAEFHQSILQSQGVCSEGWIDNTSKEIQPKYLEKARDLIEQRNEHLVWGWKDPRTALFLDFWSELIPDAKYIFIYRSPWEVADSLYRRGDALFQTNPEIAIRTWINYNQKILHFCSRTSQPWILLRIEDVIENPQFIVDAVNQKLSLNLRSPKNLYDDSLFKKSSVNLYQAKLVQKYFFQAFQLYLQLHGCATLIENTTVCLAKKSRTVPWFWQNWLDRPIKKIKTTRYWSKLRHTITQ</sequence>
<protein>
    <submittedName>
        <fullName evidence="1">Sulfotransferase</fullName>
    </submittedName>
</protein>
<dbReference type="AlphaFoldDB" id="A0A964BPV0"/>
<evidence type="ECO:0000313" key="1">
    <source>
        <dbReference type="EMBL" id="MCC0176132.1"/>
    </source>
</evidence>
<name>A0A964BPV0_9CYAN</name>
<dbReference type="RefSeq" id="WP_229639166.1">
    <property type="nucleotide sequence ID" value="NZ_JADWDC010000006.1"/>
</dbReference>
<dbReference type="EMBL" id="JADWDC010000006">
    <property type="protein sequence ID" value="MCC0176132.1"/>
    <property type="molecule type" value="Genomic_DNA"/>
</dbReference>
<accession>A0A964BPV0</accession>
<dbReference type="InterPro" id="IPR027417">
    <property type="entry name" value="P-loop_NTPase"/>
</dbReference>
<keyword evidence="2" id="KW-1185">Reference proteome</keyword>
<gene>
    <name evidence="1" type="ORF">I4641_03945</name>
</gene>
<evidence type="ECO:0000313" key="2">
    <source>
        <dbReference type="Proteomes" id="UP000729733"/>
    </source>
</evidence>
<comment type="caution">
    <text evidence="1">The sequence shown here is derived from an EMBL/GenBank/DDBJ whole genome shotgun (WGS) entry which is preliminary data.</text>
</comment>
<dbReference type="Proteomes" id="UP000729733">
    <property type="component" value="Unassembled WGS sequence"/>
</dbReference>
<dbReference type="SUPFAM" id="SSF52540">
    <property type="entry name" value="P-loop containing nucleoside triphosphate hydrolases"/>
    <property type="match status" value="1"/>
</dbReference>
<dbReference type="Pfam" id="PF13469">
    <property type="entry name" value="Sulfotransfer_3"/>
    <property type="match status" value="1"/>
</dbReference>
<reference evidence="1" key="1">
    <citation type="journal article" date="2021" name="Antonie Van Leeuwenhoek">
        <title>Draft genome and description of Waterburya agarophytonicola gen. nov. sp. nov. (Pleurocapsales, Cyanobacteria): a seaweed symbiont.</title>
        <authorList>
            <person name="Bonthond G."/>
            <person name="Shalygin S."/>
            <person name="Bayer T."/>
            <person name="Weinberger F."/>
        </authorList>
    </citation>
    <scope>NUCLEOTIDE SEQUENCE</scope>
    <source>
        <strain evidence="1">KI4</strain>
    </source>
</reference>
<proteinExistence type="predicted"/>
<dbReference type="Gene3D" id="3.40.50.300">
    <property type="entry name" value="P-loop containing nucleotide triphosphate hydrolases"/>
    <property type="match status" value="1"/>
</dbReference>
<organism evidence="1 2">
    <name type="scientific">Waterburya agarophytonicola KI4</name>
    <dbReference type="NCBI Taxonomy" id="2874699"/>
    <lineage>
        <taxon>Bacteria</taxon>
        <taxon>Bacillati</taxon>
        <taxon>Cyanobacteriota</taxon>
        <taxon>Cyanophyceae</taxon>
        <taxon>Pleurocapsales</taxon>
        <taxon>Hyellaceae</taxon>
        <taxon>Waterburya</taxon>
        <taxon>Waterburya agarophytonicola</taxon>
    </lineage>
</organism>